<dbReference type="OrthoDB" id="3945418at2759"/>
<dbReference type="CDD" id="cd12416">
    <property type="entry name" value="RRM4_RBM28_like"/>
    <property type="match status" value="1"/>
</dbReference>
<comment type="caution">
    <text evidence="8">The sequence shown here is derived from an EMBL/GenBank/DDBJ whole genome shotgun (WGS) entry which is preliminary data.</text>
</comment>
<protein>
    <recommendedName>
        <fullName evidence="7">RRM domain-containing protein</fullName>
    </recommendedName>
</protein>
<evidence type="ECO:0000256" key="6">
    <source>
        <dbReference type="SAM" id="MobiDB-lite"/>
    </source>
</evidence>
<feature type="compositionally biased region" description="Basic residues" evidence="6">
    <location>
        <begin position="10"/>
        <end position="21"/>
    </location>
</feature>
<dbReference type="FunFam" id="3.30.70.330:FF:000182">
    <property type="entry name" value="RNA-binding motif protein 28"/>
    <property type="match status" value="1"/>
</dbReference>
<evidence type="ECO:0000256" key="5">
    <source>
        <dbReference type="PROSITE-ProRule" id="PRU00176"/>
    </source>
</evidence>
<dbReference type="CDD" id="cd12414">
    <property type="entry name" value="RRM2_RBM28_like"/>
    <property type="match status" value="1"/>
</dbReference>
<feature type="domain" description="RRM" evidence="7">
    <location>
        <begin position="434"/>
        <end position="524"/>
    </location>
</feature>
<evidence type="ECO:0000313" key="9">
    <source>
        <dbReference type="Proteomes" id="UP000291343"/>
    </source>
</evidence>
<dbReference type="InterPro" id="IPR035979">
    <property type="entry name" value="RBD_domain_sf"/>
</dbReference>
<dbReference type="Proteomes" id="UP000291343">
    <property type="component" value="Unassembled WGS sequence"/>
</dbReference>
<feature type="compositionally biased region" description="Acidic residues" evidence="6">
    <location>
        <begin position="351"/>
        <end position="362"/>
    </location>
</feature>
<evidence type="ECO:0000256" key="2">
    <source>
        <dbReference type="ARBA" id="ARBA00022737"/>
    </source>
</evidence>
<name>A0A482XJS8_LAOST</name>
<evidence type="ECO:0000256" key="4">
    <source>
        <dbReference type="ARBA" id="ARBA00023242"/>
    </source>
</evidence>
<feature type="region of interest" description="Disordered" evidence="6">
    <location>
        <begin position="690"/>
        <end position="780"/>
    </location>
</feature>
<dbReference type="EMBL" id="QKKF02008413">
    <property type="protein sequence ID" value="RZF45719.1"/>
    <property type="molecule type" value="Genomic_DNA"/>
</dbReference>
<feature type="domain" description="RRM" evidence="7">
    <location>
        <begin position="581"/>
        <end position="672"/>
    </location>
</feature>
<comment type="subcellular location">
    <subcellularLocation>
        <location evidence="1">Nucleus</location>
    </subcellularLocation>
</comment>
<evidence type="ECO:0000256" key="3">
    <source>
        <dbReference type="ARBA" id="ARBA00022884"/>
    </source>
</evidence>
<feature type="compositionally biased region" description="Basic and acidic residues" evidence="6">
    <location>
        <begin position="811"/>
        <end position="822"/>
    </location>
</feature>
<reference evidence="8 9" key="1">
    <citation type="journal article" date="2017" name="Gigascience">
        <title>Genome sequence of the small brown planthopper, Laodelphax striatellus.</title>
        <authorList>
            <person name="Zhu J."/>
            <person name="Jiang F."/>
            <person name="Wang X."/>
            <person name="Yang P."/>
            <person name="Bao Y."/>
            <person name="Zhao W."/>
            <person name="Wang W."/>
            <person name="Lu H."/>
            <person name="Wang Q."/>
            <person name="Cui N."/>
            <person name="Li J."/>
            <person name="Chen X."/>
            <person name="Luo L."/>
            <person name="Yu J."/>
            <person name="Kang L."/>
            <person name="Cui F."/>
        </authorList>
    </citation>
    <scope>NUCLEOTIDE SEQUENCE [LARGE SCALE GENOMIC DNA]</scope>
    <source>
        <strain evidence="8">Lst14</strain>
    </source>
</reference>
<accession>A0A482XJS8</accession>
<feature type="region of interest" description="Disordered" evidence="6">
    <location>
        <begin position="164"/>
        <end position="212"/>
    </location>
</feature>
<dbReference type="PANTHER" id="PTHR48039:SF5">
    <property type="entry name" value="RNA-BINDING PROTEIN 28"/>
    <property type="match status" value="1"/>
</dbReference>
<feature type="compositionally biased region" description="Basic and acidic residues" evidence="6">
    <location>
        <begin position="309"/>
        <end position="319"/>
    </location>
</feature>
<dbReference type="InterPro" id="IPR051945">
    <property type="entry name" value="RRM_MRD1_RNA_proc_ribogen"/>
</dbReference>
<feature type="region of interest" description="Disordered" evidence="6">
    <location>
        <begin position="1"/>
        <end position="28"/>
    </location>
</feature>
<gene>
    <name evidence="8" type="ORF">LSTR_LSTR005014</name>
</gene>
<dbReference type="AlphaFoldDB" id="A0A482XJS8"/>
<feature type="compositionally biased region" description="Basic and acidic residues" evidence="6">
    <location>
        <begin position="401"/>
        <end position="429"/>
    </location>
</feature>
<dbReference type="PANTHER" id="PTHR48039">
    <property type="entry name" value="RNA-BINDING MOTIF PROTEIN 14B"/>
    <property type="match status" value="1"/>
</dbReference>
<feature type="compositionally biased region" description="Acidic residues" evidence="6">
    <location>
        <begin position="371"/>
        <end position="400"/>
    </location>
</feature>
<dbReference type="InParanoid" id="A0A482XJS8"/>
<evidence type="ECO:0000313" key="8">
    <source>
        <dbReference type="EMBL" id="RZF45719.1"/>
    </source>
</evidence>
<feature type="domain" description="RRM" evidence="7">
    <location>
        <begin position="217"/>
        <end position="294"/>
    </location>
</feature>
<feature type="region of interest" description="Disordered" evidence="6">
    <location>
        <begin position="301"/>
        <end position="429"/>
    </location>
</feature>
<feature type="compositionally biased region" description="Basic and acidic residues" evidence="6">
    <location>
        <begin position="130"/>
        <end position="142"/>
    </location>
</feature>
<feature type="compositionally biased region" description="Basic and acidic residues" evidence="6">
    <location>
        <begin position="701"/>
        <end position="714"/>
    </location>
</feature>
<proteinExistence type="predicted"/>
<keyword evidence="2" id="KW-0677">Repeat</keyword>
<dbReference type="Gene3D" id="3.30.70.330">
    <property type="match status" value="4"/>
</dbReference>
<dbReference type="SUPFAM" id="SSF54928">
    <property type="entry name" value="RNA-binding domain, RBD"/>
    <property type="match status" value="4"/>
</dbReference>
<feature type="compositionally biased region" description="Basic and acidic residues" evidence="6">
    <location>
        <begin position="327"/>
        <end position="350"/>
    </location>
</feature>
<keyword evidence="4" id="KW-0539">Nucleus</keyword>
<dbReference type="PROSITE" id="PS50102">
    <property type="entry name" value="RRM"/>
    <property type="match status" value="4"/>
</dbReference>
<feature type="region of interest" description="Disordered" evidence="6">
    <location>
        <begin position="117"/>
        <end position="152"/>
    </location>
</feature>
<evidence type="ECO:0000259" key="7">
    <source>
        <dbReference type="PROSITE" id="PS50102"/>
    </source>
</evidence>
<feature type="compositionally biased region" description="Low complexity" evidence="6">
    <location>
        <begin position="727"/>
        <end position="738"/>
    </location>
</feature>
<feature type="compositionally biased region" description="Basic and acidic residues" evidence="6">
    <location>
        <begin position="198"/>
        <end position="207"/>
    </location>
</feature>
<dbReference type="GO" id="GO:0005730">
    <property type="term" value="C:nucleolus"/>
    <property type="evidence" value="ECO:0007669"/>
    <property type="project" value="TreeGrafter"/>
</dbReference>
<feature type="compositionally biased region" description="Basic and acidic residues" evidence="6">
    <location>
        <begin position="164"/>
        <end position="180"/>
    </location>
</feature>
<dbReference type="FunCoup" id="A0A482XJS8">
    <property type="interactions" value="1749"/>
</dbReference>
<dbReference type="SMART" id="SM00360">
    <property type="entry name" value="RRM"/>
    <property type="match status" value="4"/>
</dbReference>
<dbReference type="STRING" id="195883.A0A482XJS8"/>
<dbReference type="Pfam" id="PF00076">
    <property type="entry name" value="RRM_1"/>
    <property type="match status" value="4"/>
</dbReference>
<evidence type="ECO:0000256" key="1">
    <source>
        <dbReference type="ARBA" id="ARBA00004123"/>
    </source>
</evidence>
<feature type="domain" description="RRM" evidence="7">
    <location>
        <begin position="33"/>
        <end position="111"/>
    </location>
</feature>
<keyword evidence="3 5" id="KW-0694">RNA-binding</keyword>
<sequence length="862" mass="98743">MSPKKEFKKFLKKSKNKKKSKNDKVFKSTGKRGRLIVRNLPYSITKEQLQNHFESFGKITEVNIPYHEGSNKPKGFGFVNFVSRLSADKATEALNEKEFMGRKLLIERAVDKTRFLANNSGEENGGFDRQNSDNKSRGKDQTRNGVPNEDEMINEIKEECLDDLNETRESENDVSVKEESANSTDFNGDPQSKKHGPPHNEHDDEQFPGRITKKKKARIIIRNLSFKTTENKLSDHFKKFGEIIDLQLLRRVDNKLVGCGFVEFNNKQSAAKAILETSGKPFLGRPIVVDWAIPAKEFRKVNKKTPQQNDRDVKIKEEVISDDEMEEKFHQNGKKSEDSSDVKPEVKEESSSEEDSDDDSDGESMKPEIKSDDDDDDDDDDEEEEDEDDDEDDYDSEEEIDNKNDMTVDRKPSKFQEPEPKKPRYESHDVDEGRTVFIKNVPFSATKEELAKCVRRMFGPIFYALICVDPMTEHSRGTAFVKFQKKEDAEKCLSAGTEFTLNGTVLDPHPAIDRKALKDKIDKEKEKNRDSRNLYLMKEGVVLAGTPAAAGVSATDMSLRLELEQWKGEMLKNLNMFVSRNRLIVHNLPPSYDDSKLRTLFKQHSRKGAKITEARVMRDLKNVDAKGVGLSKEYGFVTFEDFQDALTALRNINNNPKIFSENKRPVVSFSIENRRIINIKQKRLARSRVNNPLSKNFDPVSKARADARKEEKAQRLGQVPGEENNKNAAGNSGNVVKNGKNKRRNRGKNSEGNVKVNNEKSGESSFKNKNREEEDYRGVTAKPGKTKLRAKFKLKKQALTHEASLKKNKKEQKEIKKKEMLRKNPIKQKNPTSRKKVENDAHFNSLVNKYKTQLQSSKKWFE</sequence>
<dbReference type="InterPro" id="IPR000504">
    <property type="entry name" value="RRM_dom"/>
</dbReference>
<feature type="compositionally biased region" description="Polar residues" evidence="6">
    <location>
        <begin position="181"/>
        <end position="190"/>
    </location>
</feature>
<dbReference type="InterPro" id="IPR012677">
    <property type="entry name" value="Nucleotide-bd_a/b_plait_sf"/>
</dbReference>
<organism evidence="8 9">
    <name type="scientific">Laodelphax striatellus</name>
    <name type="common">Small brown planthopper</name>
    <name type="synonym">Delphax striatella</name>
    <dbReference type="NCBI Taxonomy" id="195883"/>
    <lineage>
        <taxon>Eukaryota</taxon>
        <taxon>Metazoa</taxon>
        <taxon>Ecdysozoa</taxon>
        <taxon>Arthropoda</taxon>
        <taxon>Hexapoda</taxon>
        <taxon>Insecta</taxon>
        <taxon>Pterygota</taxon>
        <taxon>Neoptera</taxon>
        <taxon>Paraneoptera</taxon>
        <taxon>Hemiptera</taxon>
        <taxon>Auchenorrhyncha</taxon>
        <taxon>Fulgoroidea</taxon>
        <taxon>Delphacidae</taxon>
        <taxon>Criomorphinae</taxon>
        <taxon>Laodelphax</taxon>
    </lineage>
</organism>
<dbReference type="GO" id="GO:0003729">
    <property type="term" value="F:mRNA binding"/>
    <property type="evidence" value="ECO:0007669"/>
    <property type="project" value="TreeGrafter"/>
</dbReference>
<keyword evidence="9" id="KW-1185">Reference proteome</keyword>
<feature type="region of interest" description="Disordered" evidence="6">
    <location>
        <begin position="793"/>
        <end position="841"/>
    </location>
</feature>